<keyword evidence="7" id="KW-1185">Reference proteome</keyword>
<keyword evidence="3" id="KW-0804">Transcription</keyword>
<dbReference type="SMART" id="SM00342">
    <property type="entry name" value="HTH_ARAC"/>
    <property type="match status" value="1"/>
</dbReference>
<evidence type="ECO:0000256" key="4">
    <source>
        <dbReference type="SAM" id="MobiDB-lite"/>
    </source>
</evidence>
<dbReference type="Pfam" id="PF14525">
    <property type="entry name" value="AraC_binding_2"/>
    <property type="match status" value="1"/>
</dbReference>
<comment type="caution">
    <text evidence="6">The sequence shown here is derived from an EMBL/GenBank/DDBJ whole genome shotgun (WGS) entry which is preliminary data.</text>
</comment>
<dbReference type="InterPro" id="IPR018062">
    <property type="entry name" value="HTH_AraC-typ_CS"/>
</dbReference>
<dbReference type="PANTHER" id="PTHR46796">
    <property type="entry name" value="HTH-TYPE TRANSCRIPTIONAL ACTIVATOR RHAS-RELATED"/>
    <property type="match status" value="1"/>
</dbReference>
<dbReference type="GO" id="GO:0003700">
    <property type="term" value="F:DNA-binding transcription factor activity"/>
    <property type="evidence" value="ECO:0007669"/>
    <property type="project" value="InterPro"/>
</dbReference>
<feature type="region of interest" description="Disordered" evidence="4">
    <location>
        <begin position="1"/>
        <end position="37"/>
    </location>
</feature>
<dbReference type="Proteomes" id="UP000656804">
    <property type="component" value="Unassembled WGS sequence"/>
</dbReference>
<evidence type="ECO:0000256" key="3">
    <source>
        <dbReference type="ARBA" id="ARBA00023163"/>
    </source>
</evidence>
<evidence type="ECO:0000256" key="2">
    <source>
        <dbReference type="ARBA" id="ARBA00023125"/>
    </source>
</evidence>
<sequence length="326" mass="35137">MARTATPLSSHRVLHTTSVDEARHSVGSSLAPHRLTPTRGTAGFRARHHAVALEAVSLHFIDYGCEVDVDTDGLAFGLVQIPLAGSTAVFSGARSVCVDPNRAVFTEPGSPLRMRYSTDNPRLMVRVPGDLLESRRARAAERGVSVPRRAGASVDLTRGVGRSWRALLEVVTIDLEDSQPLGSVSSAASSLQLALVDGLLACLVGPSASEPPSVRPAARRRVERAAGLLRERCEESWTTVGLAEEVGLTVRALQAGFRDRYECSPTAYLRRARLERVRLELRGGVAASVTDVAMRWGLTHLGRLSVDYRAAFGESPSETLRAARGW</sequence>
<dbReference type="Pfam" id="PF12833">
    <property type="entry name" value="HTH_18"/>
    <property type="match status" value="1"/>
</dbReference>
<dbReference type="InterPro" id="IPR009057">
    <property type="entry name" value="Homeodomain-like_sf"/>
</dbReference>
<accession>A0A930V0F3</accession>
<dbReference type="AlphaFoldDB" id="A0A930V0F3"/>
<dbReference type="InterPro" id="IPR018060">
    <property type="entry name" value="HTH_AraC"/>
</dbReference>
<dbReference type="GO" id="GO:0043565">
    <property type="term" value="F:sequence-specific DNA binding"/>
    <property type="evidence" value="ECO:0007669"/>
    <property type="project" value="InterPro"/>
</dbReference>
<gene>
    <name evidence="6" type="ORF">ISG29_06970</name>
</gene>
<dbReference type="InterPro" id="IPR035418">
    <property type="entry name" value="AraC-bd_2"/>
</dbReference>
<keyword evidence="1" id="KW-0805">Transcription regulation</keyword>
<dbReference type="RefSeq" id="WP_194502643.1">
    <property type="nucleotide sequence ID" value="NZ_JADIVZ010000002.1"/>
</dbReference>
<name>A0A930V0F3_9ACTN</name>
<evidence type="ECO:0000313" key="6">
    <source>
        <dbReference type="EMBL" id="MBF4161430.1"/>
    </source>
</evidence>
<dbReference type="PANTHER" id="PTHR46796:SF12">
    <property type="entry name" value="HTH-TYPE DNA-BINDING TRANSCRIPTIONAL ACTIVATOR EUTR"/>
    <property type="match status" value="1"/>
</dbReference>
<evidence type="ECO:0000259" key="5">
    <source>
        <dbReference type="PROSITE" id="PS01124"/>
    </source>
</evidence>
<reference evidence="6" key="1">
    <citation type="submission" date="2020-11" db="EMBL/GenBank/DDBJ databases">
        <title>Nocardioides sp. CBS4Y-1, whole genome shotgun sequence.</title>
        <authorList>
            <person name="Tuo L."/>
        </authorList>
    </citation>
    <scope>NUCLEOTIDE SEQUENCE</scope>
    <source>
        <strain evidence="6">CBS4Y-1</strain>
    </source>
</reference>
<dbReference type="EMBL" id="JADIVZ010000002">
    <property type="protein sequence ID" value="MBF4161430.1"/>
    <property type="molecule type" value="Genomic_DNA"/>
</dbReference>
<feature type="domain" description="HTH araC/xylS-type" evidence="5">
    <location>
        <begin position="223"/>
        <end position="322"/>
    </location>
</feature>
<dbReference type="InterPro" id="IPR050204">
    <property type="entry name" value="AraC_XylS_family_regulators"/>
</dbReference>
<proteinExistence type="predicted"/>
<dbReference type="PROSITE" id="PS00041">
    <property type="entry name" value="HTH_ARAC_FAMILY_1"/>
    <property type="match status" value="1"/>
</dbReference>
<dbReference type="PROSITE" id="PS01124">
    <property type="entry name" value="HTH_ARAC_FAMILY_2"/>
    <property type="match status" value="1"/>
</dbReference>
<protein>
    <submittedName>
        <fullName evidence="6">AraC family transcriptional regulator</fullName>
    </submittedName>
</protein>
<evidence type="ECO:0000313" key="7">
    <source>
        <dbReference type="Proteomes" id="UP000656804"/>
    </source>
</evidence>
<dbReference type="Gene3D" id="1.10.10.60">
    <property type="entry name" value="Homeodomain-like"/>
    <property type="match status" value="1"/>
</dbReference>
<dbReference type="SUPFAM" id="SSF46689">
    <property type="entry name" value="Homeodomain-like"/>
    <property type="match status" value="1"/>
</dbReference>
<organism evidence="6 7">
    <name type="scientific">Nocardioides acrostichi</name>
    <dbReference type="NCBI Taxonomy" id="2784339"/>
    <lineage>
        <taxon>Bacteria</taxon>
        <taxon>Bacillati</taxon>
        <taxon>Actinomycetota</taxon>
        <taxon>Actinomycetes</taxon>
        <taxon>Propionibacteriales</taxon>
        <taxon>Nocardioidaceae</taxon>
        <taxon>Nocardioides</taxon>
    </lineage>
</organism>
<evidence type="ECO:0000256" key="1">
    <source>
        <dbReference type="ARBA" id="ARBA00023015"/>
    </source>
</evidence>
<keyword evidence="2" id="KW-0238">DNA-binding</keyword>